<evidence type="ECO:0000256" key="2">
    <source>
        <dbReference type="PIRSR" id="PIRSR630564-1"/>
    </source>
</evidence>
<evidence type="ECO:0000313" key="7">
    <source>
        <dbReference type="Proteomes" id="UP000292447"/>
    </source>
</evidence>
<evidence type="ECO:0000256" key="4">
    <source>
        <dbReference type="SAM" id="MobiDB-lite"/>
    </source>
</evidence>
<feature type="binding site" evidence="3">
    <location>
        <begin position="411"/>
        <end position="412"/>
    </location>
    <ligand>
        <name>substrate</name>
    </ligand>
</feature>
<dbReference type="Gene3D" id="2.30.29.30">
    <property type="entry name" value="Pleckstrin-homology domain (PH domain)/Phosphotyrosine-binding domain (PTB)"/>
    <property type="match status" value="1"/>
</dbReference>
<evidence type="ECO:0000256" key="3">
    <source>
        <dbReference type="PIRSR" id="PIRSR630564-2"/>
    </source>
</evidence>
<gene>
    <name evidence="6" type="primary">MPUL0A06680</name>
    <name evidence="6" type="ORF">METSCH_A06680</name>
</gene>
<dbReference type="GO" id="GO:0016020">
    <property type="term" value="C:membrane"/>
    <property type="evidence" value="ECO:0007669"/>
    <property type="project" value="TreeGrafter"/>
</dbReference>
<evidence type="ECO:0000313" key="6">
    <source>
        <dbReference type="EMBL" id="QBM86035.1"/>
    </source>
</evidence>
<accession>A0A4P6XHW1</accession>
<dbReference type="PROSITE" id="PS51339">
    <property type="entry name" value="PPASE_MYOTUBULARIN"/>
    <property type="match status" value="1"/>
</dbReference>
<dbReference type="InterPro" id="IPR029021">
    <property type="entry name" value="Prot-tyrosine_phosphatase-like"/>
</dbReference>
<feature type="binding site" evidence="3">
    <location>
        <begin position="485"/>
        <end position="491"/>
    </location>
    <ligand>
        <name>substrate</name>
    </ligand>
</feature>
<dbReference type="InterPro" id="IPR030564">
    <property type="entry name" value="Myotubularin"/>
</dbReference>
<dbReference type="SUPFAM" id="SSF52799">
    <property type="entry name" value="(Phosphotyrosine protein) phosphatases II"/>
    <property type="match status" value="1"/>
</dbReference>
<dbReference type="PANTHER" id="PTHR10807:SF128">
    <property type="entry name" value="PHOSPHATIDYLINOSITOL-3,5-BISPHOSPHATE 3-PHOSPHATASE"/>
    <property type="match status" value="1"/>
</dbReference>
<dbReference type="STRING" id="2163413.A0A4P6XHW1"/>
<comment type="similarity">
    <text evidence="1">Belongs to the protein-tyrosine phosphatase family. Non-receptor class myotubularin subfamily.</text>
</comment>
<name>A0A4P6XHW1_9ASCO</name>
<evidence type="ECO:0000256" key="1">
    <source>
        <dbReference type="ARBA" id="ARBA00007471"/>
    </source>
</evidence>
<reference evidence="7" key="1">
    <citation type="submission" date="2019-03" db="EMBL/GenBank/DDBJ databases">
        <title>Snf2 controls pulcherriminic acid biosynthesis and connects pigmentation and antifungal activity of the yeast Metschnikowia pulcherrima.</title>
        <authorList>
            <person name="Gore-Lloyd D."/>
            <person name="Sumann I."/>
            <person name="Brachmann A.O."/>
            <person name="Schneeberger K."/>
            <person name="Ortiz-Merino R.A."/>
            <person name="Moreno-Beltran M."/>
            <person name="Schlaefli M."/>
            <person name="Kirner P."/>
            <person name="Santos Kron A."/>
            <person name="Wolfe K.H."/>
            <person name="Piel J."/>
            <person name="Ahrens C.H."/>
            <person name="Henk D."/>
            <person name="Freimoser F.M."/>
        </authorList>
    </citation>
    <scope>NUCLEOTIDE SEQUENCE [LARGE SCALE GENOMIC DNA]</scope>
    <source>
        <strain evidence="7">APC 1.2</strain>
    </source>
</reference>
<dbReference type="GO" id="GO:0046856">
    <property type="term" value="P:phosphatidylinositol dephosphorylation"/>
    <property type="evidence" value="ECO:0007669"/>
    <property type="project" value="TreeGrafter"/>
</dbReference>
<keyword evidence="7" id="KW-1185">Reference proteome</keyword>
<dbReference type="PROSITE" id="PS00383">
    <property type="entry name" value="TYR_PHOSPHATASE_1"/>
    <property type="match status" value="1"/>
</dbReference>
<protein>
    <submittedName>
        <fullName evidence="6">Myotubularin-like phosphatase domain-containing protein</fullName>
    </submittedName>
</protein>
<dbReference type="Proteomes" id="UP000292447">
    <property type="component" value="Chromosome I"/>
</dbReference>
<dbReference type="AlphaFoldDB" id="A0A4P6XHW1"/>
<sequence>MAGLSFTSIYVFEIISLYGKILLSAGGRTSKTPFFSHVTVCSDKLVVPLNTGGSKCAKEIMDPSHALNVGNVLLTRRGHHIKGSLILSRFHLVFSCEEEKATDKPREIWICYPMIERLSRARGTSGALSPLLIERKQDSPNEMTLSGFDRYSASHIRIICKDFTYYLFDFSNDTKCAQVYQRLSHFISLPKLNESITDFYAFEYRPNVFEADRANADWHIYNPEEEYKRQTLITPDGSNSFWRLTKLNEKYRFCSSYPDLFVVPSSVSDSVIQHAGKFRSKQRVPAVVYKHGQCENGNVIARCLQPLVGLNLQNRSLQDEKLIEGIFQTQRSEKDSLIRIKPELREQPQRNLIVDLRPVTNALAQHALGAGTENIDNYRGKSSLESVKLVRPKGSIHASQIVDKIFCNIDNIHVMRDSLNKLTKILDDLDQRPFVSKMDDMRTPSSVQHLLTKTQWLHHLSLILQAVDRIIKSVHLNNTNVLIHCSDGWDRTSQVSALAQLCLDPYFRTIEGFMVLIDKEWLSFGFKFATRNDQGGCIGAALHKQSKASSQSSPERGSADAQTTELNHCSPKEENLAPYGFGNPNHINTDNGGAKKILASFFQKAASHIKHTASTAKAGISLEISIDESGSVYKGSNERSPVFHQFLDCVYQIHRQHPSMFEFNSRFLKRLLYHSYSCQYGNFLCDSERERKSNEGLEKQTTSVWAHFLSRRSEFTNPTYDRVKNIDALFFNYSEVKWWYELYGRSDEEMNGLSNSVEKKFAELNMGANGRLNEIRLSQFDPSRDHAFSEELSRKHQLTQD</sequence>
<dbReference type="SUPFAM" id="SSF50729">
    <property type="entry name" value="PH domain-like"/>
    <property type="match status" value="1"/>
</dbReference>
<dbReference type="InterPro" id="IPR011993">
    <property type="entry name" value="PH-like_dom_sf"/>
</dbReference>
<dbReference type="GO" id="GO:0005737">
    <property type="term" value="C:cytoplasm"/>
    <property type="evidence" value="ECO:0007669"/>
    <property type="project" value="TreeGrafter"/>
</dbReference>
<feature type="active site" description="Phosphocysteine intermediate" evidence="2">
    <location>
        <position position="485"/>
    </location>
</feature>
<feature type="region of interest" description="Disordered" evidence="4">
    <location>
        <begin position="545"/>
        <end position="567"/>
    </location>
</feature>
<dbReference type="InterPro" id="IPR016130">
    <property type="entry name" value="Tyr_Pase_AS"/>
</dbReference>
<proteinExistence type="inferred from homology"/>
<organism evidence="6 7">
    <name type="scientific">Metschnikowia aff. pulcherrima</name>
    <dbReference type="NCBI Taxonomy" id="2163413"/>
    <lineage>
        <taxon>Eukaryota</taxon>
        <taxon>Fungi</taxon>
        <taxon>Dikarya</taxon>
        <taxon>Ascomycota</taxon>
        <taxon>Saccharomycotina</taxon>
        <taxon>Pichiomycetes</taxon>
        <taxon>Metschnikowiaceae</taxon>
        <taxon>Metschnikowia</taxon>
    </lineage>
</organism>
<feature type="compositionally biased region" description="Polar residues" evidence="4">
    <location>
        <begin position="547"/>
        <end position="567"/>
    </location>
</feature>
<dbReference type="Pfam" id="PF06602">
    <property type="entry name" value="Myotub-related"/>
    <property type="match status" value="1"/>
</dbReference>
<dbReference type="EMBL" id="CP034456">
    <property type="protein sequence ID" value="QBM86035.1"/>
    <property type="molecule type" value="Genomic_DNA"/>
</dbReference>
<dbReference type="PANTHER" id="PTHR10807">
    <property type="entry name" value="MYOTUBULARIN-RELATED"/>
    <property type="match status" value="1"/>
</dbReference>
<dbReference type="InterPro" id="IPR010569">
    <property type="entry name" value="Myotubularin-like_Pase_dom"/>
</dbReference>
<dbReference type="GO" id="GO:0004438">
    <property type="term" value="F:phosphatidylinositol-3-phosphate phosphatase activity"/>
    <property type="evidence" value="ECO:0007669"/>
    <property type="project" value="TreeGrafter"/>
</dbReference>
<feature type="domain" description="Myotubularin phosphatase" evidence="5">
    <location>
        <begin position="217"/>
        <end position="743"/>
    </location>
</feature>
<evidence type="ECO:0000259" key="5">
    <source>
        <dbReference type="PROSITE" id="PS51339"/>
    </source>
</evidence>